<accession>A0ABS4R5M2</accession>
<dbReference type="EMBL" id="JAGILA010000007">
    <property type="protein sequence ID" value="MBP2238193.1"/>
    <property type="molecule type" value="Genomic_DNA"/>
</dbReference>
<evidence type="ECO:0000256" key="1">
    <source>
        <dbReference type="SAM" id="MobiDB-lite"/>
    </source>
</evidence>
<keyword evidence="3" id="KW-1185">Reference proteome</keyword>
<feature type="region of interest" description="Disordered" evidence="1">
    <location>
        <begin position="33"/>
        <end position="54"/>
    </location>
</feature>
<gene>
    <name evidence="2" type="ORF">J2Z31_004720</name>
</gene>
<evidence type="ECO:0000313" key="2">
    <source>
        <dbReference type="EMBL" id="MBP2238193.1"/>
    </source>
</evidence>
<protein>
    <submittedName>
        <fullName evidence="2">Uncharacterized protein</fullName>
    </submittedName>
</protein>
<proteinExistence type="predicted"/>
<dbReference type="Proteomes" id="UP000730739">
    <property type="component" value="Unassembled WGS sequence"/>
</dbReference>
<name>A0ABS4R5M2_9HYPH</name>
<sequence>MRRFKDFSVVVRTRKTRGAVAAVEAALKFGLHRIGKPAGPPPPPLADDEADAGL</sequence>
<comment type="caution">
    <text evidence="2">The sequence shown here is derived from an EMBL/GenBank/DDBJ whole genome shotgun (WGS) entry which is preliminary data.</text>
</comment>
<dbReference type="RefSeq" id="WP_209604984.1">
    <property type="nucleotide sequence ID" value="NZ_JAGILA010000007.1"/>
</dbReference>
<evidence type="ECO:0000313" key="3">
    <source>
        <dbReference type="Proteomes" id="UP000730739"/>
    </source>
</evidence>
<reference evidence="2 3" key="1">
    <citation type="submission" date="2021-03" db="EMBL/GenBank/DDBJ databases">
        <title>Genomic Encyclopedia of Type Strains, Phase IV (KMG-IV): sequencing the most valuable type-strain genomes for metagenomic binning, comparative biology and taxonomic classification.</title>
        <authorList>
            <person name="Goeker M."/>
        </authorList>
    </citation>
    <scope>NUCLEOTIDE SEQUENCE [LARGE SCALE GENOMIC DNA]</scope>
    <source>
        <strain evidence="2 3">DSM 13372</strain>
    </source>
</reference>
<organism evidence="2 3">
    <name type="scientific">Sinorhizobium kostiense</name>
    <dbReference type="NCBI Taxonomy" id="76747"/>
    <lineage>
        <taxon>Bacteria</taxon>
        <taxon>Pseudomonadati</taxon>
        <taxon>Pseudomonadota</taxon>
        <taxon>Alphaproteobacteria</taxon>
        <taxon>Hyphomicrobiales</taxon>
        <taxon>Rhizobiaceae</taxon>
        <taxon>Sinorhizobium/Ensifer group</taxon>
        <taxon>Sinorhizobium</taxon>
    </lineage>
</organism>